<feature type="compositionally biased region" description="Basic and acidic residues" evidence="1">
    <location>
        <begin position="72"/>
        <end position="82"/>
    </location>
</feature>
<feature type="compositionally biased region" description="Basic and acidic residues" evidence="1">
    <location>
        <begin position="125"/>
        <end position="140"/>
    </location>
</feature>
<keyword evidence="2" id="KW-0732">Signal</keyword>
<protein>
    <submittedName>
        <fullName evidence="3">ALF1</fullName>
    </submittedName>
</protein>
<feature type="region of interest" description="Disordered" evidence="1">
    <location>
        <begin position="72"/>
        <end position="160"/>
    </location>
</feature>
<dbReference type="AlphaFoldDB" id="A0AAU7YU81"/>
<accession>A0AAU7YU81</accession>
<reference evidence="3" key="1">
    <citation type="submission" date="2024-06" db="EMBL/GenBank/DDBJ databases">
        <authorList>
            <person name="Zhneg L."/>
            <person name="Ren q."/>
        </authorList>
    </citation>
    <scope>NUCLEOTIDE SEQUENCE</scope>
</reference>
<name>A0AAU7YU81_PROCL</name>
<proteinExistence type="evidence at transcript level"/>
<feature type="compositionally biased region" description="Polar residues" evidence="1">
    <location>
        <begin position="141"/>
        <end position="153"/>
    </location>
</feature>
<sequence>MDANIAVCAGNETRLLVYFLLIVCLAGTSAATNVLPVSDFHNAREPSVFGTPGSKSLERLIRAELLKPRVLEEEQSRSHIPSDDSSSQMSMSSIPLDSSASTPYPEYSPSQDTTDTMIGEDDVLDHDIPEEPTGDTHNESEISQDSANGSPTTIHKPESTIPTLSASLDKLDETIHNHRQEPPYRIFSIPSKPTTEISQVNQMVGNGHIPLPMVPMHHFPPQEPGTSTNHFLPQIPNNRVPPGHFTNEGSSKWNPHESHFSQEPHNAIPSNHFSSQEHMGAMPPAHSVPQTRLDTMPPSHNTFQSPWNMLPGSHHFSKEVRNDGDDCNLTKKLFNWGNFITAAVDELSAQVPCQFYS</sequence>
<evidence type="ECO:0000256" key="2">
    <source>
        <dbReference type="SAM" id="SignalP"/>
    </source>
</evidence>
<evidence type="ECO:0000256" key="1">
    <source>
        <dbReference type="SAM" id="MobiDB-lite"/>
    </source>
</evidence>
<evidence type="ECO:0000313" key="3">
    <source>
        <dbReference type="EMBL" id="XCB13551.1"/>
    </source>
</evidence>
<feature type="signal peptide" evidence="2">
    <location>
        <begin position="1"/>
        <end position="30"/>
    </location>
</feature>
<dbReference type="EMBL" id="PP920062">
    <property type="protein sequence ID" value="XCB13551.1"/>
    <property type="molecule type" value="mRNA"/>
</dbReference>
<feature type="chain" id="PRO_5043795571" evidence="2">
    <location>
        <begin position="31"/>
        <end position="357"/>
    </location>
</feature>
<feature type="compositionally biased region" description="Low complexity" evidence="1">
    <location>
        <begin position="83"/>
        <end position="101"/>
    </location>
</feature>
<organism evidence="3">
    <name type="scientific">Procambarus clarkii</name>
    <name type="common">Red swamp crayfish</name>
    <dbReference type="NCBI Taxonomy" id="6728"/>
    <lineage>
        <taxon>Eukaryota</taxon>
        <taxon>Metazoa</taxon>
        <taxon>Ecdysozoa</taxon>
        <taxon>Arthropoda</taxon>
        <taxon>Crustacea</taxon>
        <taxon>Multicrustacea</taxon>
        <taxon>Malacostraca</taxon>
        <taxon>Eumalacostraca</taxon>
        <taxon>Eucarida</taxon>
        <taxon>Decapoda</taxon>
        <taxon>Pleocyemata</taxon>
        <taxon>Astacidea</taxon>
        <taxon>Astacoidea</taxon>
        <taxon>Cambaridae</taxon>
        <taxon>Procambarus</taxon>
    </lineage>
</organism>